<organism evidence="1 2">
    <name type="scientific">Hebeloma cylindrosporum</name>
    <dbReference type="NCBI Taxonomy" id="76867"/>
    <lineage>
        <taxon>Eukaryota</taxon>
        <taxon>Fungi</taxon>
        <taxon>Dikarya</taxon>
        <taxon>Basidiomycota</taxon>
        <taxon>Agaricomycotina</taxon>
        <taxon>Agaricomycetes</taxon>
        <taxon>Agaricomycetidae</taxon>
        <taxon>Agaricales</taxon>
        <taxon>Agaricineae</taxon>
        <taxon>Hymenogastraceae</taxon>
        <taxon>Hebeloma</taxon>
    </lineage>
</organism>
<accession>A0A0C3CGC1</accession>
<proteinExistence type="predicted"/>
<evidence type="ECO:0000313" key="1">
    <source>
        <dbReference type="EMBL" id="KIM42636.1"/>
    </source>
</evidence>
<dbReference type="HOGENOM" id="CLU_2306483_0_0_1"/>
<reference evidence="1 2" key="1">
    <citation type="submission" date="2014-04" db="EMBL/GenBank/DDBJ databases">
        <authorList>
            <consortium name="DOE Joint Genome Institute"/>
            <person name="Kuo A."/>
            <person name="Gay G."/>
            <person name="Dore J."/>
            <person name="Kohler A."/>
            <person name="Nagy L.G."/>
            <person name="Floudas D."/>
            <person name="Copeland A."/>
            <person name="Barry K.W."/>
            <person name="Cichocki N."/>
            <person name="Veneault-Fourrey C."/>
            <person name="LaButti K."/>
            <person name="Lindquist E.A."/>
            <person name="Lipzen A."/>
            <person name="Lundell T."/>
            <person name="Morin E."/>
            <person name="Murat C."/>
            <person name="Sun H."/>
            <person name="Tunlid A."/>
            <person name="Henrissat B."/>
            <person name="Grigoriev I.V."/>
            <person name="Hibbett D.S."/>
            <person name="Martin F."/>
            <person name="Nordberg H.P."/>
            <person name="Cantor M.N."/>
            <person name="Hua S.X."/>
        </authorList>
    </citation>
    <scope>NUCLEOTIDE SEQUENCE [LARGE SCALE GENOMIC DNA]</scope>
    <source>
        <strain evidence="2">h7</strain>
    </source>
</reference>
<evidence type="ECO:0000313" key="2">
    <source>
        <dbReference type="Proteomes" id="UP000053424"/>
    </source>
</evidence>
<name>A0A0C3CGC1_HEBCY</name>
<dbReference type="EMBL" id="KN831777">
    <property type="protein sequence ID" value="KIM42636.1"/>
    <property type="molecule type" value="Genomic_DNA"/>
</dbReference>
<dbReference type="AlphaFoldDB" id="A0A0C3CGC1"/>
<protein>
    <submittedName>
        <fullName evidence="1">Uncharacterized protein</fullName>
    </submittedName>
</protein>
<reference evidence="2" key="2">
    <citation type="submission" date="2015-01" db="EMBL/GenBank/DDBJ databases">
        <title>Evolutionary Origins and Diversification of the Mycorrhizal Mutualists.</title>
        <authorList>
            <consortium name="DOE Joint Genome Institute"/>
            <consortium name="Mycorrhizal Genomics Consortium"/>
            <person name="Kohler A."/>
            <person name="Kuo A."/>
            <person name="Nagy L.G."/>
            <person name="Floudas D."/>
            <person name="Copeland A."/>
            <person name="Barry K.W."/>
            <person name="Cichocki N."/>
            <person name="Veneault-Fourrey C."/>
            <person name="LaButti K."/>
            <person name="Lindquist E.A."/>
            <person name="Lipzen A."/>
            <person name="Lundell T."/>
            <person name="Morin E."/>
            <person name="Murat C."/>
            <person name="Riley R."/>
            <person name="Ohm R."/>
            <person name="Sun H."/>
            <person name="Tunlid A."/>
            <person name="Henrissat B."/>
            <person name="Grigoriev I.V."/>
            <person name="Hibbett D.S."/>
            <person name="Martin F."/>
        </authorList>
    </citation>
    <scope>NUCLEOTIDE SEQUENCE [LARGE SCALE GENOMIC DNA]</scope>
    <source>
        <strain evidence="2">h7</strain>
    </source>
</reference>
<sequence>MKAFRRFRRRLVSTRFGNSFRCALRGWSRWFWAMIMRSAYRMRGWLCRNPCARLWRSFKMKGMRLRWRKRTHTWLRRRAGSGSTFRIEVRIVVPRSLVLF</sequence>
<dbReference type="Proteomes" id="UP000053424">
    <property type="component" value="Unassembled WGS sequence"/>
</dbReference>
<gene>
    <name evidence="1" type="ORF">M413DRAFT_121066</name>
</gene>
<keyword evidence="2" id="KW-1185">Reference proteome</keyword>